<evidence type="ECO:0000313" key="3">
    <source>
        <dbReference type="Proteomes" id="UP001500393"/>
    </source>
</evidence>
<dbReference type="Proteomes" id="UP001500393">
    <property type="component" value="Unassembled WGS sequence"/>
</dbReference>
<comment type="caution">
    <text evidence="2">The sequence shown here is derived from an EMBL/GenBank/DDBJ whole genome shotgun (WGS) entry which is preliminary data.</text>
</comment>
<name>A0ABP4NZ89_9ACTN</name>
<dbReference type="EMBL" id="BAAAOS010000018">
    <property type="protein sequence ID" value="GAA1569459.1"/>
    <property type="molecule type" value="Genomic_DNA"/>
</dbReference>
<keyword evidence="3" id="KW-1185">Reference proteome</keyword>
<reference evidence="3" key="1">
    <citation type="journal article" date="2019" name="Int. J. Syst. Evol. Microbiol.">
        <title>The Global Catalogue of Microorganisms (GCM) 10K type strain sequencing project: providing services to taxonomists for standard genome sequencing and annotation.</title>
        <authorList>
            <consortium name="The Broad Institute Genomics Platform"/>
            <consortium name="The Broad Institute Genome Sequencing Center for Infectious Disease"/>
            <person name="Wu L."/>
            <person name="Ma J."/>
        </authorList>
    </citation>
    <scope>NUCLEOTIDE SEQUENCE [LARGE SCALE GENOMIC DNA]</scope>
    <source>
        <strain evidence="3">JCM 14969</strain>
    </source>
</reference>
<evidence type="ECO:0000313" key="2">
    <source>
        <dbReference type="EMBL" id="GAA1569459.1"/>
    </source>
</evidence>
<evidence type="ECO:0000256" key="1">
    <source>
        <dbReference type="SAM" id="MobiDB-lite"/>
    </source>
</evidence>
<sequence length="51" mass="5513">MTDEPTIETASAIQNRTYAGYFSNGYRSALTRQTLRPTAKDPAAVGTGQPH</sequence>
<accession>A0ABP4NZ89</accession>
<protein>
    <submittedName>
        <fullName evidence="2">Uncharacterized protein</fullName>
    </submittedName>
</protein>
<proteinExistence type="predicted"/>
<feature type="region of interest" description="Disordered" evidence="1">
    <location>
        <begin position="32"/>
        <end position="51"/>
    </location>
</feature>
<organism evidence="2 3">
    <name type="scientific">Kribbella sancticallisti</name>
    <dbReference type="NCBI Taxonomy" id="460087"/>
    <lineage>
        <taxon>Bacteria</taxon>
        <taxon>Bacillati</taxon>
        <taxon>Actinomycetota</taxon>
        <taxon>Actinomycetes</taxon>
        <taxon>Propionibacteriales</taxon>
        <taxon>Kribbellaceae</taxon>
        <taxon>Kribbella</taxon>
    </lineage>
</organism>
<gene>
    <name evidence="2" type="ORF">GCM10009789_23640</name>
</gene>